<evidence type="ECO:0000259" key="1">
    <source>
        <dbReference type="Pfam" id="PF02464"/>
    </source>
</evidence>
<dbReference type="AlphaFoldDB" id="A0A9W6M8M3"/>
<name>A0A9W6M8M3_9MICO</name>
<reference evidence="2" key="2">
    <citation type="submission" date="2023-01" db="EMBL/GenBank/DDBJ databases">
        <authorList>
            <person name="Sun Q."/>
            <person name="Evtushenko L."/>
        </authorList>
    </citation>
    <scope>NUCLEOTIDE SEQUENCE</scope>
    <source>
        <strain evidence="2">VKM Ac-1958</strain>
    </source>
</reference>
<dbReference type="Pfam" id="PF02464">
    <property type="entry name" value="CinA"/>
    <property type="match status" value="1"/>
</dbReference>
<evidence type="ECO:0000313" key="2">
    <source>
        <dbReference type="EMBL" id="GLK01386.1"/>
    </source>
</evidence>
<dbReference type="NCBIfam" id="TIGR00199">
    <property type="entry name" value="PncC_domain"/>
    <property type="match status" value="1"/>
</dbReference>
<dbReference type="RefSeq" id="WP_204939034.1">
    <property type="nucleotide sequence ID" value="NZ_BAAAUM010000001.1"/>
</dbReference>
<dbReference type="EMBL" id="BSET01000001">
    <property type="protein sequence ID" value="GLK01386.1"/>
    <property type="molecule type" value="Genomic_DNA"/>
</dbReference>
<comment type="caution">
    <text evidence="2">The sequence shown here is derived from an EMBL/GenBank/DDBJ whole genome shotgun (WGS) entry which is preliminary data.</text>
</comment>
<feature type="domain" description="CinA C-terminal" evidence="1">
    <location>
        <begin position="9"/>
        <end position="150"/>
    </location>
</feature>
<dbReference type="InterPro" id="IPR036653">
    <property type="entry name" value="CinA-like_C"/>
</dbReference>
<proteinExistence type="predicted"/>
<sequence>MNTPTSQVRELAERITEAHATIAVAESLTGGQLSSALAAAPDASDWFRGGLVAYAPEVKFDVLGVTPGPVVTAPCAEEMATGIERLLTARVGVGVTGVGGPDPEEGRPAGTVFAAVSTQGRVVVREWHFDGEPEEVLEQTIDAIIRLVQAELSRPHPAADTRGGRS</sequence>
<reference evidence="2" key="1">
    <citation type="journal article" date="2014" name="Int. J. Syst. Evol. Microbiol.">
        <title>Complete genome sequence of Corynebacterium casei LMG S-19264T (=DSM 44701T), isolated from a smear-ripened cheese.</title>
        <authorList>
            <consortium name="US DOE Joint Genome Institute (JGI-PGF)"/>
            <person name="Walter F."/>
            <person name="Albersmeier A."/>
            <person name="Kalinowski J."/>
            <person name="Ruckert C."/>
        </authorList>
    </citation>
    <scope>NUCLEOTIDE SEQUENCE</scope>
    <source>
        <strain evidence="2">VKM Ac-1958</strain>
    </source>
</reference>
<keyword evidence="3" id="KW-1185">Reference proteome</keyword>
<organism evidence="2 3">
    <name type="scientific">Microbacterium keratanolyticum</name>
    <dbReference type="NCBI Taxonomy" id="67574"/>
    <lineage>
        <taxon>Bacteria</taxon>
        <taxon>Bacillati</taxon>
        <taxon>Actinomycetota</taxon>
        <taxon>Actinomycetes</taxon>
        <taxon>Micrococcales</taxon>
        <taxon>Microbacteriaceae</taxon>
        <taxon>Microbacterium</taxon>
    </lineage>
</organism>
<dbReference type="InterPro" id="IPR008136">
    <property type="entry name" value="CinA_C"/>
</dbReference>
<dbReference type="SUPFAM" id="SSF142433">
    <property type="entry name" value="CinA-like"/>
    <property type="match status" value="1"/>
</dbReference>
<dbReference type="Gene3D" id="3.90.950.20">
    <property type="entry name" value="CinA-like"/>
    <property type="match status" value="1"/>
</dbReference>
<accession>A0A9W6M8M3</accession>
<evidence type="ECO:0000313" key="3">
    <source>
        <dbReference type="Proteomes" id="UP001142325"/>
    </source>
</evidence>
<protein>
    <submittedName>
        <fullName evidence="2">Competence damage-inducible protein A</fullName>
    </submittedName>
</protein>
<gene>
    <name evidence="2" type="ORF">GCM10017596_11010</name>
</gene>
<dbReference type="Proteomes" id="UP001142325">
    <property type="component" value="Unassembled WGS sequence"/>
</dbReference>